<evidence type="ECO:0000313" key="13">
    <source>
        <dbReference type="Proteomes" id="UP000256485"/>
    </source>
</evidence>
<feature type="transmembrane region" description="Helical" evidence="11">
    <location>
        <begin position="217"/>
        <end position="236"/>
    </location>
</feature>
<keyword evidence="6 11" id="KW-0812">Transmembrane</keyword>
<dbReference type="PANTHER" id="PTHR32196:SF32">
    <property type="entry name" value="XYLOSE TRANSPORT SYSTEM PERMEASE PROTEIN XYLH"/>
    <property type="match status" value="1"/>
</dbReference>
<dbReference type="AlphaFoldDB" id="A0A3D9V021"/>
<dbReference type="InterPro" id="IPR001851">
    <property type="entry name" value="ABC_transp_permease"/>
</dbReference>
<evidence type="ECO:0000256" key="7">
    <source>
        <dbReference type="ARBA" id="ARBA00022989"/>
    </source>
</evidence>
<feature type="transmembrane region" description="Helical" evidence="11">
    <location>
        <begin position="83"/>
        <end position="101"/>
    </location>
</feature>
<feature type="transmembrane region" description="Helical" evidence="11">
    <location>
        <begin position="242"/>
        <end position="262"/>
    </location>
</feature>
<dbReference type="GO" id="GO:0005886">
    <property type="term" value="C:plasma membrane"/>
    <property type="evidence" value="ECO:0007669"/>
    <property type="project" value="UniProtKB-SubCell"/>
</dbReference>
<feature type="transmembrane region" description="Helical" evidence="11">
    <location>
        <begin position="179"/>
        <end position="210"/>
    </location>
</feature>
<comment type="function">
    <text evidence="9">Part of the binding-protein-dependent transport system for D-xylose. Probably responsible for the translocation of the substrate across the membrane.</text>
</comment>
<name>A0A3D9V021_THECX</name>
<evidence type="ECO:0000256" key="3">
    <source>
        <dbReference type="ARBA" id="ARBA00022475"/>
    </source>
</evidence>
<protein>
    <recommendedName>
        <fullName evidence="10">Xylose transport system permease protein XylH</fullName>
    </recommendedName>
</protein>
<evidence type="ECO:0000256" key="2">
    <source>
        <dbReference type="ARBA" id="ARBA00022448"/>
    </source>
</evidence>
<proteinExistence type="predicted"/>
<evidence type="ECO:0000256" key="6">
    <source>
        <dbReference type="ARBA" id="ARBA00022692"/>
    </source>
</evidence>
<dbReference type="GO" id="GO:0022857">
    <property type="term" value="F:transmembrane transporter activity"/>
    <property type="evidence" value="ECO:0007669"/>
    <property type="project" value="InterPro"/>
</dbReference>
<dbReference type="CDD" id="cd06579">
    <property type="entry name" value="TM_PBP1_transp_AraH_like"/>
    <property type="match status" value="1"/>
</dbReference>
<dbReference type="RefSeq" id="WP_115848755.1">
    <property type="nucleotide sequence ID" value="NZ_QTUC01000001.1"/>
</dbReference>
<comment type="subcellular location">
    <subcellularLocation>
        <location evidence="1">Cell membrane</location>
        <topology evidence="1">Multi-pass membrane protein</topology>
    </subcellularLocation>
</comment>
<organism evidence="12 13">
    <name type="scientific">Thermasporomyces composti</name>
    <dbReference type="NCBI Taxonomy" id="696763"/>
    <lineage>
        <taxon>Bacteria</taxon>
        <taxon>Bacillati</taxon>
        <taxon>Actinomycetota</taxon>
        <taxon>Actinomycetes</taxon>
        <taxon>Propionibacteriales</taxon>
        <taxon>Nocardioidaceae</taxon>
        <taxon>Thermasporomyces</taxon>
    </lineage>
</organism>
<dbReference type="PANTHER" id="PTHR32196">
    <property type="entry name" value="ABC TRANSPORTER PERMEASE PROTEIN YPHD-RELATED-RELATED"/>
    <property type="match status" value="1"/>
</dbReference>
<keyword evidence="3" id="KW-1003">Cell membrane</keyword>
<evidence type="ECO:0000256" key="9">
    <source>
        <dbReference type="ARBA" id="ARBA00035611"/>
    </source>
</evidence>
<keyword evidence="2" id="KW-0813">Transport</keyword>
<evidence type="ECO:0000313" key="12">
    <source>
        <dbReference type="EMBL" id="REF34867.1"/>
    </source>
</evidence>
<feature type="transmembrane region" description="Helical" evidence="11">
    <location>
        <begin position="274"/>
        <end position="307"/>
    </location>
</feature>
<dbReference type="OrthoDB" id="6844941at2"/>
<evidence type="ECO:0000256" key="5">
    <source>
        <dbReference type="ARBA" id="ARBA00022597"/>
    </source>
</evidence>
<accession>A0A3D9V021</accession>
<evidence type="ECO:0000256" key="1">
    <source>
        <dbReference type="ARBA" id="ARBA00004651"/>
    </source>
</evidence>
<dbReference type="EMBL" id="QTUC01000001">
    <property type="protein sequence ID" value="REF34867.1"/>
    <property type="molecule type" value="Genomic_DNA"/>
</dbReference>
<dbReference type="Proteomes" id="UP000256485">
    <property type="component" value="Unassembled WGS sequence"/>
</dbReference>
<gene>
    <name evidence="12" type="ORF">DFJ64_0233</name>
</gene>
<evidence type="ECO:0000256" key="10">
    <source>
        <dbReference type="ARBA" id="ARBA00035686"/>
    </source>
</evidence>
<reference evidence="12 13" key="1">
    <citation type="submission" date="2018-08" db="EMBL/GenBank/DDBJ databases">
        <title>Sequencing the genomes of 1000 actinobacteria strains.</title>
        <authorList>
            <person name="Klenk H.-P."/>
        </authorList>
    </citation>
    <scope>NUCLEOTIDE SEQUENCE [LARGE SCALE GENOMIC DNA]</scope>
    <source>
        <strain evidence="12 13">DSM 22891</strain>
    </source>
</reference>
<sequence>MATQAVQTTTDDTLTTVGLVTRVLRRPEVGAAVAAVLVYAFFATTTASFSTAGGVATWLDSAALFGIMSVAVALLMIGGEFDLSAGTVVGSTGLLVGILTTHYGVNIWLAVVLALVFALAVGLGNGLMVMRTGLPSFIVTLGTFFILQGLNLALTKAIIGQVSVQGLDKVPGFFDVKWLFGSTFALFGAQFQISIVWWIALTALATWVLLRTRAGNWIFAVGGAATSARHVGVPVMRTKVGLFMVTAGAGWLAGMLQLFRTSTVQASTGVGQEFIYIICAVVGGCLLTGGYGSAIGAALGALIYGMTYQGIVFAQWDNNWLKAFLGVMLLGAVLVNTYVRRRAEVSRR</sequence>
<feature type="transmembrane region" description="Helical" evidence="11">
    <location>
        <begin position="107"/>
        <end position="130"/>
    </location>
</feature>
<keyword evidence="5" id="KW-0762">Sugar transport</keyword>
<keyword evidence="7 11" id="KW-1133">Transmembrane helix</keyword>
<feature type="transmembrane region" description="Helical" evidence="11">
    <location>
        <begin position="319"/>
        <end position="339"/>
    </location>
</feature>
<comment type="caution">
    <text evidence="12">The sequence shown here is derived from an EMBL/GenBank/DDBJ whole genome shotgun (WGS) entry which is preliminary data.</text>
</comment>
<evidence type="ECO:0000256" key="4">
    <source>
        <dbReference type="ARBA" id="ARBA00022519"/>
    </source>
</evidence>
<keyword evidence="8 11" id="KW-0472">Membrane</keyword>
<evidence type="ECO:0000256" key="8">
    <source>
        <dbReference type="ARBA" id="ARBA00023136"/>
    </source>
</evidence>
<feature type="transmembrane region" description="Helical" evidence="11">
    <location>
        <begin position="137"/>
        <end position="159"/>
    </location>
</feature>
<keyword evidence="4" id="KW-0997">Cell inner membrane</keyword>
<dbReference type="Pfam" id="PF02653">
    <property type="entry name" value="BPD_transp_2"/>
    <property type="match status" value="1"/>
</dbReference>
<keyword evidence="13" id="KW-1185">Reference proteome</keyword>
<feature type="transmembrane region" description="Helical" evidence="11">
    <location>
        <begin position="55"/>
        <end position="76"/>
    </location>
</feature>
<evidence type="ECO:0000256" key="11">
    <source>
        <dbReference type="SAM" id="Phobius"/>
    </source>
</evidence>
<feature type="transmembrane region" description="Helical" evidence="11">
    <location>
        <begin position="29"/>
        <end position="49"/>
    </location>
</feature>